<sequence length="1023" mass="117003">MENIYNVASFSTTTHSLLIPNPVWTFPLVPNQNQIVTMSAQSNHGPDIVNPDTTQNPPCFICNETIISSEGTHGNDTQTKVFESLCKILQLPEYDDYLPETNPFCSECFKNTKDFFRLQKKIQELISMLAILRETIAKKVLCSYPLTSKERINFSIKGRIHAAWHTKLAVLTETSQHATSEFQSAYDSVISSLTSESAKVLNKDNDKLDKITANDEPEIDAMSMECSAPNSPASVADSLILERERSNEFHDKESNTNIPNRDDKQLQKKTDVNNFKPLYSTSRDVRFPGIRSTRRKPILPKSTIRGTSSMSKSKQCDTCGKNFPSDSQLEMHYRIHTGEKPFACSICGKAFAVKFNMQKHEMTHDNTRYDGEPQFECDICHKKFHIKFTLYSHRRDHFLEKPRPSGKRRRPLSTKKTKPKQTKSDDISNDPKVNKKPKTRQRKSTTTVKDGQSDCKSVASSQENKDDKNGDKSPNIQSESVNIEPSDNTGSALFEDDFHDSCSLPDEDKPTEKADKPSVKIKKRKVVTKSKVSRPKSVQRARVKKEKEPKERKILSRKCLHCLKEFKSRDQLRVHVRIHTGVKPYECEICQRTFTDLGNKLKHVRNHDKTRLEGEPKLMCDICGKKFHLPGTLYHHRRRVHFGVPYPRAKSDVPTPCPICGKVFGLKSRLPGHIKRVHQNVRKFNCEICEKPFFSAREAKGHVQFHNPTKLYKALFRYQCPECPPEYLWFASKEAVRNHWVKEHKGIAVPEPFREIIKALIPGRYECMECPEDSRPVYMYRQGWLKHQKNYHSAKSKGKKFQLTRHNKAVTDQKKKKEGGKSANSEPDTDTENETDDEAEEDTTVSAKPSAPGRRSLRQRVSTAKRTISESNSDAVNDSEEDFQLETTKSSKKAKASETRQKNPRKVSKRKHPIKSNSFSEKLRARMKELLGDKTLRIILTRVDTDKHSPDQSISACPMMKDGTNKDSIEELSKGETSIRIIKVLKVTDIDTVKEKIINLSESGEHEFVPKDEPHSESETEKD</sequence>
<comment type="caution">
    <text evidence="13">The sequence shown here is derived from an EMBL/GenBank/DDBJ whole genome shotgun (WGS) entry which is preliminary data.</text>
</comment>
<dbReference type="PANTHER" id="PTHR24379:SF121">
    <property type="entry name" value="C2H2-TYPE DOMAIN-CONTAINING PROTEIN"/>
    <property type="match status" value="1"/>
</dbReference>
<feature type="domain" description="C2H2-type" evidence="12">
    <location>
        <begin position="618"/>
        <end position="643"/>
    </location>
</feature>
<feature type="domain" description="C2H2-type" evidence="12">
    <location>
        <begin position="314"/>
        <end position="341"/>
    </location>
</feature>
<dbReference type="Pfam" id="PF12874">
    <property type="entry name" value="zf-met"/>
    <property type="match status" value="1"/>
</dbReference>
<dbReference type="FunFam" id="3.30.160.60:FF:000130">
    <property type="entry name" value="Spalt-like transcription factor 4"/>
    <property type="match status" value="1"/>
</dbReference>
<dbReference type="InterPro" id="IPR036236">
    <property type="entry name" value="Znf_C2H2_sf"/>
</dbReference>
<accession>A0A1D2MV62</accession>
<feature type="compositionally biased region" description="Polar residues" evidence="11">
    <location>
        <begin position="444"/>
        <end position="462"/>
    </location>
</feature>
<dbReference type="SUPFAM" id="SSF57667">
    <property type="entry name" value="beta-beta-alpha zinc fingers"/>
    <property type="match status" value="5"/>
</dbReference>
<feature type="compositionally biased region" description="Basic residues" evidence="11">
    <location>
        <begin position="434"/>
        <end position="443"/>
    </location>
</feature>
<keyword evidence="2" id="KW-0479">Metal-binding</keyword>
<evidence type="ECO:0000256" key="3">
    <source>
        <dbReference type="ARBA" id="ARBA00022737"/>
    </source>
</evidence>
<dbReference type="Pfam" id="PF00096">
    <property type="entry name" value="zf-C2H2"/>
    <property type="match status" value="2"/>
</dbReference>
<evidence type="ECO:0000256" key="5">
    <source>
        <dbReference type="ARBA" id="ARBA00022833"/>
    </source>
</evidence>
<keyword evidence="14" id="KW-1185">Reference proteome</keyword>
<dbReference type="Gene3D" id="3.30.160.60">
    <property type="entry name" value="Classic Zinc Finger"/>
    <property type="match status" value="6"/>
</dbReference>
<dbReference type="FunFam" id="3.30.160.60:FF:000965">
    <property type="entry name" value="Neurotrophin receptor-interacting factor homolog"/>
    <property type="match status" value="1"/>
</dbReference>
<dbReference type="PROSITE" id="PS00028">
    <property type="entry name" value="ZINC_FINGER_C2H2_1"/>
    <property type="match status" value="8"/>
</dbReference>
<gene>
    <name evidence="13" type="ORF">Ocin01_09886</name>
</gene>
<dbReference type="GO" id="GO:0005634">
    <property type="term" value="C:nucleus"/>
    <property type="evidence" value="ECO:0007669"/>
    <property type="project" value="UniProtKB-SubCell"/>
</dbReference>
<feature type="compositionally biased region" description="Basic residues" evidence="11">
    <location>
        <begin position="902"/>
        <end position="914"/>
    </location>
</feature>
<evidence type="ECO:0000256" key="4">
    <source>
        <dbReference type="ARBA" id="ARBA00022771"/>
    </source>
</evidence>
<feature type="domain" description="C2H2-type" evidence="12">
    <location>
        <begin position="655"/>
        <end position="683"/>
    </location>
</feature>
<feature type="compositionally biased region" description="Polar residues" evidence="11">
    <location>
        <begin position="859"/>
        <end position="876"/>
    </location>
</feature>
<dbReference type="EMBL" id="LJIJ01000502">
    <property type="protein sequence ID" value="ODM96801.1"/>
    <property type="molecule type" value="Genomic_DNA"/>
</dbReference>
<reference evidence="13 14" key="1">
    <citation type="journal article" date="2016" name="Genome Biol. Evol.">
        <title>Gene Family Evolution Reflects Adaptation to Soil Environmental Stressors in the Genome of the Collembolan Orchesella cincta.</title>
        <authorList>
            <person name="Faddeeva-Vakhrusheva A."/>
            <person name="Derks M.F."/>
            <person name="Anvar S.Y."/>
            <person name="Agamennone V."/>
            <person name="Suring W."/>
            <person name="Smit S."/>
            <person name="van Straalen N.M."/>
            <person name="Roelofs D."/>
        </authorList>
    </citation>
    <scope>NUCLEOTIDE SEQUENCE [LARGE SCALE GENOMIC DNA]</scope>
    <source>
        <tissue evidence="13">Mixed pool</tissue>
    </source>
</reference>
<evidence type="ECO:0000256" key="8">
    <source>
        <dbReference type="ARBA" id="ARBA00023163"/>
    </source>
</evidence>
<name>A0A1D2MV62_ORCCI</name>
<dbReference type="OMA" id="CERWYAN"/>
<feature type="domain" description="C2H2-type" evidence="12">
    <location>
        <begin position="557"/>
        <end position="584"/>
    </location>
</feature>
<feature type="domain" description="C2H2-type" evidence="12">
    <location>
        <begin position="684"/>
        <end position="711"/>
    </location>
</feature>
<feature type="compositionally biased region" description="Basic residues" evidence="11">
    <location>
        <begin position="795"/>
        <end position="808"/>
    </location>
</feature>
<evidence type="ECO:0000256" key="10">
    <source>
        <dbReference type="PROSITE-ProRule" id="PRU00042"/>
    </source>
</evidence>
<feature type="region of interest" description="Disordered" evidence="11">
    <location>
        <begin position="795"/>
        <end position="921"/>
    </location>
</feature>
<keyword evidence="4 10" id="KW-0863">Zinc-finger</keyword>
<feature type="region of interest" description="Disordered" evidence="11">
    <location>
        <begin position="246"/>
        <end position="270"/>
    </location>
</feature>
<dbReference type="STRING" id="48709.A0A1D2MV62"/>
<keyword evidence="8" id="KW-0804">Transcription</keyword>
<feature type="region of interest" description="Disordered" evidence="11">
    <location>
        <begin position="1001"/>
        <end position="1023"/>
    </location>
</feature>
<keyword evidence="9" id="KW-0539">Nucleus</keyword>
<evidence type="ECO:0000313" key="14">
    <source>
        <dbReference type="Proteomes" id="UP000094527"/>
    </source>
</evidence>
<keyword evidence="7" id="KW-0238">DNA-binding</keyword>
<dbReference type="GO" id="GO:0003677">
    <property type="term" value="F:DNA binding"/>
    <property type="evidence" value="ECO:0007669"/>
    <property type="project" value="UniProtKB-KW"/>
</dbReference>
<feature type="region of interest" description="Disordered" evidence="11">
    <location>
        <begin position="397"/>
        <end position="550"/>
    </location>
</feature>
<dbReference type="InterPro" id="IPR013087">
    <property type="entry name" value="Znf_C2H2_type"/>
</dbReference>
<feature type="compositionally biased region" description="Acidic residues" evidence="11">
    <location>
        <begin position="827"/>
        <end position="843"/>
    </location>
</feature>
<feature type="compositionally biased region" description="Basic residues" evidence="11">
    <location>
        <begin position="404"/>
        <end position="421"/>
    </location>
</feature>
<evidence type="ECO:0000256" key="7">
    <source>
        <dbReference type="ARBA" id="ARBA00023125"/>
    </source>
</evidence>
<organism evidence="13 14">
    <name type="scientific">Orchesella cincta</name>
    <name type="common">Springtail</name>
    <name type="synonym">Podura cincta</name>
    <dbReference type="NCBI Taxonomy" id="48709"/>
    <lineage>
        <taxon>Eukaryota</taxon>
        <taxon>Metazoa</taxon>
        <taxon>Ecdysozoa</taxon>
        <taxon>Arthropoda</taxon>
        <taxon>Hexapoda</taxon>
        <taxon>Collembola</taxon>
        <taxon>Entomobryomorpha</taxon>
        <taxon>Entomobryoidea</taxon>
        <taxon>Orchesellidae</taxon>
        <taxon>Orchesellinae</taxon>
        <taxon>Orchesella</taxon>
    </lineage>
</organism>
<feature type="compositionally biased region" description="Basic and acidic residues" evidence="11">
    <location>
        <begin position="506"/>
        <end position="518"/>
    </location>
</feature>
<evidence type="ECO:0000256" key="1">
    <source>
        <dbReference type="ARBA" id="ARBA00004123"/>
    </source>
</evidence>
<dbReference type="SMART" id="SM00355">
    <property type="entry name" value="ZnF_C2H2"/>
    <property type="match status" value="10"/>
</dbReference>
<dbReference type="AlphaFoldDB" id="A0A1D2MV62"/>
<feature type="domain" description="C2H2-type" evidence="12">
    <location>
        <begin position="342"/>
        <end position="369"/>
    </location>
</feature>
<evidence type="ECO:0000256" key="9">
    <source>
        <dbReference type="ARBA" id="ARBA00023242"/>
    </source>
</evidence>
<keyword evidence="5" id="KW-0862">Zinc</keyword>
<dbReference type="Proteomes" id="UP000094527">
    <property type="component" value="Unassembled WGS sequence"/>
</dbReference>
<feature type="compositionally biased region" description="Basic residues" evidence="11">
    <location>
        <begin position="519"/>
        <end position="544"/>
    </location>
</feature>
<evidence type="ECO:0000259" key="12">
    <source>
        <dbReference type="PROSITE" id="PS50157"/>
    </source>
</evidence>
<keyword evidence="6" id="KW-0805">Transcription regulation</keyword>
<feature type="domain" description="C2H2-type" evidence="12">
    <location>
        <begin position="585"/>
        <end position="612"/>
    </location>
</feature>
<keyword evidence="3" id="KW-0677">Repeat</keyword>
<evidence type="ECO:0000313" key="13">
    <source>
        <dbReference type="EMBL" id="ODM96801.1"/>
    </source>
</evidence>
<dbReference type="GO" id="GO:0008270">
    <property type="term" value="F:zinc ion binding"/>
    <property type="evidence" value="ECO:0007669"/>
    <property type="project" value="UniProtKB-KW"/>
</dbReference>
<feature type="domain" description="C2H2-type" evidence="12">
    <location>
        <begin position="375"/>
        <end position="402"/>
    </location>
</feature>
<evidence type="ECO:0000256" key="2">
    <source>
        <dbReference type="ARBA" id="ARBA00022723"/>
    </source>
</evidence>
<dbReference type="FunFam" id="3.30.160.60:FF:000100">
    <property type="entry name" value="Zinc finger 45-like"/>
    <property type="match status" value="1"/>
</dbReference>
<evidence type="ECO:0000256" key="11">
    <source>
        <dbReference type="SAM" id="MobiDB-lite"/>
    </source>
</evidence>
<evidence type="ECO:0000256" key="6">
    <source>
        <dbReference type="ARBA" id="ARBA00023015"/>
    </source>
</evidence>
<dbReference type="PANTHER" id="PTHR24379">
    <property type="entry name" value="KRAB AND ZINC FINGER DOMAIN-CONTAINING"/>
    <property type="match status" value="1"/>
</dbReference>
<proteinExistence type="predicted"/>
<dbReference type="OrthoDB" id="6077919at2759"/>
<comment type="subcellular location">
    <subcellularLocation>
        <location evidence="1">Nucleus</location>
    </subcellularLocation>
</comment>
<dbReference type="PROSITE" id="PS50157">
    <property type="entry name" value="ZINC_FINGER_C2H2_2"/>
    <property type="match status" value="8"/>
</dbReference>
<protein>
    <submittedName>
        <fullName evidence="13">Putative zinc finger protein</fullName>
    </submittedName>
</protein>
<feature type="compositionally biased region" description="Polar residues" evidence="11">
    <location>
        <begin position="472"/>
        <end position="491"/>
    </location>
</feature>